<dbReference type="GO" id="GO:0005634">
    <property type="term" value="C:nucleus"/>
    <property type="evidence" value="ECO:0007669"/>
    <property type="project" value="UniProtKB-SubCell"/>
</dbReference>
<keyword evidence="3" id="KW-0805">Transcription regulation</keyword>
<dbReference type="PROSITE" id="PS00463">
    <property type="entry name" value="ZN2_CY6_FUNGAL_1"/>
    <property type="match status" value="1"/>
</dbReference>
<evidence type="ECO:0000256" key="2">
    <source>
        <dbReference type="ARBA" id="ARBA00022723"/>
    </source>
</evidence>
<evidence type="ECO:0000313" key="8">
    <source>
        <dbReference type="Proteomes" id="UP001197093"/>
    </source>
</evidence>
<dbReference type="Proteomes" id="UP001197093">
    <property type="component" value="Unassembled WGS sequence"/>
</dbReference>
<accession>A0AAD4ER83</accession>
<dbReference type="GO" id="GO:0000981">
    <property type="term" value="F:DNA-binding transcription factor activity, RNA polymerase II-specific"/>
    <property type="evidence" value="ECO:0007669"/>
    <property type="project" value="InterPro"/>
</dbReference>
<dbReference type="Pfam" id="PF00172">
    <property type="entry name" value="Zn_clus"/>
    <property type="match status" value="1"/>
</dbReference>
<name>A0AAD4ER83_9PEZI</name>
<dbReference type="SMART" id="SM00906">
    <property type="entry name" value="Fungal_trans"/>
    <property type="match status" value="1"/>
</dbReference>
<dbReference type="InterPro" id="IPR050815">
    <property type="entry name" value="TF_fung"/>
</dbReference>
<dbReference type="InterPro" id="IPR001138">
    <property type="entry name" value="Zn2Cys6_DnaBD"/>
</dbReference>
<dbReference type="SMART" id="SM00066">
    <property type="entry name" value="GAL4"/>
    <property type="match status" value="1"/>
</dbReference>
<dbReference type="SUPFAM" id="SSF57701">
    <property type="entry name" value="Zn2/Cys6 DNA-binding domain"/>
    <property type="match status" value="1"/>
</dbReference>
<feature type="domain" description="Zn(2)-C6 fungal-type" evidence="6">
    <location>
        <begin position="8"/>
        <end position="38"/>
    </location>
</feature>
<comment type="subcellular location">
    <subcellularLocation>
        <location evidence="1">Nucleus</location>
    </subcellularLocation>
</comment>
<dbReference type="EMBL" id="JAHCVI010000004">
    <property type="protein sequence ID" value="KAG7285921.1"/>
    <property type="molecule type" value="Genomic_DNA"/>
</dbReference>
<dbReference type="AlphaFoldDB" id="A0AAD4ER83"/>
<sequence length="577" mass="62935">MAFRSDQACRACKKQKRRCDKALPECSLCQRTGRVCEYATGADHQPTARDWGFMEARLTELENRLAGSPTPGQALTSSSTACEFVDSTCGTGPGSVTSSFPSVGATPAYSIAGEPEPNLEARFPAPMFLDVDCYIWSGARLPAPHGAIPAPVLALLSQGNIVLDVSRDYFATIHTWFPMVSKKRMDMGLSLQNAGPDLAMLFLGMKLVTRPATDVSDCSLYTTAKNFLAGLESSGSVSLFCLQAMILVALYEYGHAIYPAAWMTIGACARYADVLCLAPGDHPILGQPATWTEAEERRRVWWSIFILDKLVSMGSRRRCLVPDPESEGRLPVDDEAWDCGEVSKALGYSTSAPYQIEQSSFPRLCQASIYLGRAISYARGNHAMSTSRVAEIMSLTQELTSFGVTVDTQSTTCGIEHRFTLLGPRCVARSALFIVLDRLTCPEKIGAEPGYVSQQGAKTQHELELQRQSMQVIETASDQLHALGLDVLSMLRTEGNVAQSQAHALGLVNPFIMDSLYAAAATFHWLAGESGQDGHRKAAADLDMVLDKLSSRWRLGSAYREMLMVYDVSARVEARMV</sequence>
<dbReference type="PROSITE" id="PS50048">
    <property type="entry name" value="ZN2_CY6_FUNGAL_2"/>
    <property type="match status" value="1"/>
</dbReference>
<keyword evidence="5" id="KW-0539">Nucleus</keyword>
<keyword evidence="8" id="KW-1185">Reference proteome</keyword>
<dbReference type="InterPro" id="IPR007219">
    <property type="entry name" value="XnlR_reg_dom"/>
</dbReference>
<dbReference type="GO" id="GO:0008270">
    <property type="term" value="F:zinc ion binding"/>
    <property type="evidence" value="ECO:0007669"/>
    <property type="project" value="InterPro"/>
</dbReference>
<dbReference type="CDD" id="cd00067">
    <property type="entry name" value="GAL4"/>
    <property type="match status" value="1"/>
</dbReference>
<evidence type="ECO:0000256" key="5">
    <source>
        <dbReference type="ARBA" id="ARBA00023242"/>
    </source>
</evidence>
<dbReference type="PANTHER" id="PTHR47338:SF20">
    <property type="entry name" value="ZN(II)2CYS6 TRANSCRIPTION FACTOR (EUROFUNG)"/>
    <property type="match status" value="1"/>
</dbReference>
<dbReference type="InterPro" id="IPR036864">
    <property type="entry name" value="Zn2-C6_fun-type_DNA-bd_sf"/>
</dbReference>
<evidence type="ECO:0000256" key="3">
    <source>
        <dbReference type="ARBA" id="ARBA00023015"/>
    </source>
</evidence>
<keyword evidence="4" id="KW-0804">Transcription</keyword>
<reference evidence="7" key="1">
    <citation type="submission" date="2023-02" db="EMBL/GenBank/DDBJ databases">
        <authorList>
            <person name="Palmer J.M."/>
        </authorList>
    </citation>
    <scope>NUCLEOTIDE SEQUENCE</scope>
    <source>
        <strain evidence="7">FW57</strain>
    </source>
</reference>
<dbReference type="CDD" id="cd12148">
    <property type="entry name" value="fungal_TF_MHR"/>
    <property type="match status" value="1"/>
</dbReference>
<dbReference type="GO" id="GO:0006351">
    <property type="term" value="P:DNA-templated transcription"/>
    <property type="evidence" value="ECO:0007669"/>
    <property type="project" value="InterPro"/>
</dbReference>
<evidence type="ECO:0000256" key="4">
    <source>
        <dbReference type="ARBA" id="ARBA00023163"/>
    </source>
</evidence>
<gene>
    <name evidence="7" type="ORF">NEMBOFW57_008217</name>
</gene>
<dbReference type="GO" id="GO:0003677">
    <property type="term" value="F:DNA binding"/>
    <property type="evidence" value="ECO:0007669"/>
    <property type="project" value="InterPro"/>
</dbReference>
<evidence type="ECO:0000256" key="1">
    <source>
        <dbReference type="ARBA" id="ARBA00004123"/>
    </source>
</evidence>
<keyword evidence="2" id="KW-0479">Metal-binding</keyword>
<comment type="caution">
    <text evidence="7">The sequence shown here is derived from an EMBL/GenBank/DDBJ whole genome shotgun (WGS) entry which is preliminary data.</text>
</comment>
<evidence type="ECO:0000313" key="7">
    <source>
        <dbReference type="EMBL" id="KAG7285921.1"/>
    </source>
</evidence>
<dbReference type="Gene3D" id="4.10.240.10">
    <property type="entry name" value="Zn(2)-C6 fungal-type DNA-binding domain"/>
    <property type="match status" value="1"/>
</dbReference>
<dbReference type="PANTHER" id="PTHR47338">
    <property type="entry name" value="ZN(II)2CYS6 TRANSCRIPTION FACTOR (EUROFUNG)-RELATED"/>
    <property type="match status" value="1"/>
</dbReference>
<evidence type="ECO:0000259" key="6">
    <source>
        <dbReference type="PROSITE" id="PS50048"/>
    </source>
</evidence>
<organism evidence="7 8">
    <name type="scientific">Staphylotrichum longicolle</name>
    <dbReference type="NCBI Taxonomy" id="669026"/>
    <lineage>
        <taxon>Eukaryota</taxon>
        <taxon>Fungi</taxon>
        <taxon>Dikarya</taxon>
        <taxon>Ascomycota</taxon>
        <taxon>Pezizomycotina</taxon>
        <taxon>Sordariomycetes</taxon>
        <taxon>Sordariomycetidae</taxon>
        <taxon>Sordariales</taxon>
        <taxon>Chaetomiaceae</taxon>
        <taxon>Staphylotrichum</taxon>
    </lineage>
</organism>
<protein>
    <recommendedName>
        <fullName evidence="6">Zn(2)-C6 fungal-type domain-containing protein</fullName>
    </recommendedName>
</protein>
<proteinExistence type="predicted"/>
<dbReference type="Pfam" id="PF04082">
    <property type="entry name" value="Fungal_trans"/>
    <property type="match status" value="1"/>
</dbReference>